<dbReference type="Proteomes" id="UP000606008">
    <property type="component" value="Unassembled WGS sequence"/>
</dbReference>
<protein>
    <recommendedName>
        <fullName evidence="3">N-acetyltransferase domain-containing protein</fullName>
    </recommendedName>
</protein>
<dbReference type="Gene3D" id="3.40.630.30">
    <property type="match status" value="1"/>
</dbReference>
<sequence>MTLIDRIPYDGPLPDRFFSVASASDDDPALIEQLFQLEADRNEIILYIGEPTIRLVGIFPERSNEAYFGFWETTNDLALNQQAFTLLYADARQRGRQTIVGPLNFNTFHNYRLRLHEPPSWGRFDREPVNPTYYPRLLEQLGFSVRSQFESRLIRHNDIPIAYIDKQQLLAGLSHIPFDFIPLNPDTWLQYEDELADLVHQVFSANPAYKPISRAQFQLLYNKQFAEKLCPHSSVLFRDRQSGQLVAMSFCMPNYQSLALAPGETPKFVRDFPRLDRKVLLVKSVGVHPLYRKQGLMSYIGAYGMLRFQEFYDDVIFCLMRSDNFSLHFSDTLPHETAHYALFEKPVTD</sequence>
<dbReference type="RefSeq" id="WP_166691627.1">
    <property type="nucleotide sequence ID" value="NZ_WAEL01000003.1"/>
</dbReference>
<reference evidence="2" key="2">
    <citation type="submission" date="2023-07" db="EMBL/GenBank/DDBJ databases">
        <authorList>
            <person name="Jung D.-H."/>
        </authorList>
    </citation>
    <scope>NUCLEOTIDE SEQUENCE [LARGE SCALE GENOMIC DNA]</scope>
    <source>
        <strain evidence="2">JA-25</strain>
    </source>
</reference>
<organism evidence="1 2">
    <name type="scientific">Fibrivirga algicola</name>
    <dbReference type="NCBI Taxonomy" id="2950420"/>
    <lineage>
        <taxon>Bacteria</taxon>
        <taxon>Pseudomonadati</taxon>
        <taxon>Bacteroidota</taxon>
        <taxon>Cytophagia</taxon>
        <taxon>Cytophagales</taxon>
        <taxon>Spirosomataceae</taxon>
        <taxon>Fibrivirga</taxon>
    </lineage>
</organism>
<dbReference type="InterPro" id="IPR016181">
    <property type="entry name" value="Acyl_CoA_acyltransferase"/>
</dbReference>
<gene>
    <name evidence="1" type="ORF">F7231_08595</name>
</gene>
<comment type="caution">
    <text evidence="1">The sequence shown here is derived from an EMBL/GenBank/DDBJ whole genome shotgun (WGS) entry which is preliminary data.</text>
</comment>
<evidence type="ECO:0000313" key="2">
    <source>
        <dbReference type="Proteomes" id="UP000606008"/>
    </source>
</evidence>
<dbReference type="EMBL" id="WAEL01000003">
    <property type="protein sequence ID" value="NID10230.1"/>
    <property type="molecule type" value="Genomic_DNA"/>
</dbReference>
<accession>A0ABX0QGA8</accession>
<evidence type="ECO:0008006" key="3">
    <source>
        <dbReference type="Google" id="ProtNLM"/>
    </source>
</evidence>
<proteinExistence type="predicted"/>
<reference evidence="2" key="1">
    <citation type="submission" date="2019-09" db="EMBL/GenBank/DDBJ databases">
        <authorList>
            <person name="Jung D.-H."/>
        </authorList>
    </citation>
    <scope>NUCLEOTIDE SEQUENCE [LARGE SCALE GENOMIC DNA]</scope>
    <source>
        <strain evidence="2">JA-25</strain>
    </source>
</reference>
<evidence type="ECO:0000313" key="1">
    <source>
        <dbReference type="EMBL" id="NID10230.1"/>
    </source>
</evidence>
<name>A0ABX0QGA8_9BACT</name>
<dbReference type="SUPFAM" id="SSF55729">
    <property type="entry name" value="Acyl-CoA N-acyltransferases (Nat)"/>
    <property type="match status" value="1"/>
</dbReference>
<keyword evidence="2" id="KW-1185">Reference proteome</keyword>